<keyword evidence="2" id="KW-0732">Signal</keyword>
<dbReference type="EMBL" id="BSFM01000021">
    <property type="protein sequence ID" value="GLK86501.1"/>
    <property type="molecule type" value="Genomic_DNA"/>
</dbReference>
<dbReference type="RefSeq" id="WP_213363560.1">
    <property type="nucleotide sequence ID" value="NZ_BSFM01000021.1"/>
</dbReference>
<feature type="signal peptide" evidence="2">
    <location>
        <begin position="1"/>
        <end position="31"/>
    </location>
</feature>
<comment type="caution">
    <text evidence="3">The sequence shown here is derived from an EMBL/GenBank/DDBJ whole genome shotgun (WGS) entry which is preliminary data.</text>
</comment>
<dbReference type="AlphaFoldDB" id="A0A9W6NDF6"/>
<evidence type="ECO:0000313" key="4">
    <source>
        <dbReference type="Proteomes" id="UP001143330"/>
    </source>
</evidence>
<gene>
    <name evidence="3" type="ORF">GCM10017653_45710</name>
</gene>
<reference evidence="3" key="1">
    <citation type="journal article" date="2014" name="Int. J. Syst. Evol. Microbiol.">
        <title>Complete genome sequence of Corynebacterium casei LMG S-19264T (=DSM 44701T), isolated from a smear-ripened cheese.</title>
        <authorList>
            <consortium name="US DOE Joint Genome Institute (JGI-PGF)"/>
            <person name="Walter F."/>
            <person name="Albersmeier A."/>
            <person name="Kalinowski J."/>
            <person name="Ruckert C."/>
        </authorList>
    </citation>
    <scope>NUCLEOTIDE SEQUENCE</scope>
    <source>
        <strain evidence="3">VKM B-2789</strain>
    </source>
</reference>
<accession>A0A9W6NDF6</accession>
<reference evidence="3" key="2">
    <citation type="submission" date="2023-01" db="EMBL/GenBank/DDBJ databases">
        <authorList>
            <person name="Sun Q."/>
            <person name="Evtushenko L."/>
        </authorList>
    </citation>
    <scope>NUCLEOTIDE SEQUENCE</scope>
    <source>
        <strain evidence="3">VKM B-2789</strain>
    </source>
</reference>
<dbReference type="InterPro" id="IPR024447">
    <property type="entry name" value="YXWGXW_rpt"/>
</dbReference>
<proteinExistence type="predicted"/>
<feature type="region of interest" description="Disordered" evidence="1">
    <location>
        <begin position="26"/>
        <end position="51"/>
    </location>
</feature>
<dbReference type="Pfam" id="PF12779">
    <property type="entry name" value="WXXGXW"/>
    <property type="match status" value="2"/>
</dbReference>
<keyword evidence="4" id="KW-1185">Reference proteome</keyword>
<organism evidence="3 4">
    <name type="scientific">Ancylobacter defluvii</name>
    <dbReference type="NCBI Taxonomy" id="1282440"/>
    <lineage>
        <taxon>Bacteria</taxon>
        <taxon>Pseudomonadati</taxon>
        <taxon>Pseudomonadota</taxon>
        <taxon>Alphaproteobacteria</taxon>
        <taxon>Hyphomicrobiales</taxon>
        <taxon>Xanthobacteraceae</taxon>
        <taxon>Ancylobacter</taxon>
    </lineage>
</organism>
<name>A0A9W6NDF6_9HYPH</name>
<dbReference type="InterPro" id="IPR006311">
    <property type="entry name" value="TAT_signal"/>
</dbReference>
<dbReference type="PROSITE" id="PS51318">
    <property type="entry name" value="TAT"/>
    <property type="match status" value="1"/>
</dbReference>
<sequence>MINRRSLLAGLFSAAALAPLATLATSSEAEAQGRPMAPPPPPRRERRPPPRRGYTWVPGHWNWRRGPGWVWQPGYWEPNRRGFTYVGPRWVLRRGAWVYEPGRWVRSW</sequence>
<protein>
    <recommendedName>
        <fullName evidence="5">YXWGXW repeat-containing protein</fullName>
    </recommendedName>
</protein>
<evidence type="ECO:0000256" key="1">
    <source>
        <dbReference type="SAM" id="MobiDB-lite"/>
    </source>
</evidence>
<feature type="chain" id="PRO_5040869210" description="YXWGXW repeat-containing protein" evidence="2">
    <location>
        <begin position="32"/>
        <end position="108"/>
    </location>
</feature>
<evidence type="ECO:0008006" key="5">
    <source>
        <dbReference type="Google" id="ProtNLM"/>
    </source>
</evidence>
<evidence type="ECO:0000256" key="2">
    <source>
        <dbReference type="SAM" id="SignalP"/>
    </source>
</evidence>
<dbReference type="Proteomes" id="UP001143330">
    <property type="component" value="Unassembled WGS sequence"/>
</dbReference>
<evidence type="ECO:0000313" key="3">
    <source>
        <dbReference type="EMBL" id="GLK86501.1"/>
    </source>
</evidence>